<dbReference type="GO" id="GO:0003677">
    <property type="term" value="F:DNA binding"/>
    <property type="evidence" value="ECO:0007669"/>
    <property type="project" value="InterPro"/>
</dbReference>
<dbReference type="InterPro" id="IPR050987">
    <property type="entry name" value="AtrR-like"/>
</dbReference>
<reference evidence="5" key="1">
    <citation type="submission" date="2020-05" db="EMBL/GenBank/DDBJ databases">
        <title>Mycena genomes resolve the evolution of fungal bioluminescence.</title>
        <authorList>
            <person name="Tsai I.J."/>
        </authorList>
    </citation>
    <scope>NUCLEOTIDE SEQUENCE</scope>
    <source>
        <strain evidence="5">171206Taipei</strain>
    </source>
</reference>
<dbReference type="EMBL" id="JACAZF010000007">
    <property type="protein sequence ID" value="KAF7299193.1"/>
    <property type="molecule type" value="Genomic_DNA"/>
</dbReference>
<comment type="caution">
    <text evidence="5">The sequence shown here is derived from an EMBL/GenBank/DDBJ whole genome shotgun (WGS) entry which is preliminary data.</text>
</comment>
<dbReference type="SMART" id="SM00066">
    <property type="entry name" value="GAL4"/>
    <property type="match status" value="1"/>
</dbReference>
<dbReference type="InterPro" id="IPR036864">
    <property type="entry name" value="Zn2-C6_fun-type_DNA-bd_sf"/>
</dbReference>
<feature type="compositionally biased region" description="Polar residues" evidence="3">
    <location>
        <begin position="104"/>
        <end position="116"/>
    </location>
</feature>
<organism evidence="5 6">
    <name type="scientific">Mycena indigotica</name>
    <dbReference type="NCBI Taxonomy" id="2126181"/>
    <lineage>
        <taxon>Eukaryota</taxon>
        <taxon>Fungi</taxon>
        <taxon>Dikarya</taxon>
        <taxon>Basidiomycota</taxon>
        <taxon>Agaricomycotina</taxon>
        <taxon>Agaricomycetes</taxon>
        <taxon>Agaricomycetidae</taxon>
        <taxon>Agaricales</taxon>
        <taxon>Marasmiineae</taxon>
        <taxon>Mycenaceae</taxon>
        <taxon>Mycena</taxon>
    </lineage>
</organism>
<dbReference type="PROSITE" id="PS00463">
    <property type="entry name" value="ZN2_CY6_FUNGAL_1"/>
    <property type="match status" value="1"/>
</dbReference>
<dbReference type="InterPro" id="IPR001138">
    <property type="entry name" value="Zn2Cys6_DnaBD"/>
</dbReference>
<evidence type="ECO:0000313" key="5">
    <source>
        <dbReference type="EMBL" id="KAF7299193.1"/>
    </source>
</evidence>
<keyword evidence="2" id="KW-0539">Nucleus</keyword>
<dbReference type="RefSeq" id="XP_037218581.1">
    <property type="nucleotide sequence ID" value="XM_037365339.1"/>
</dbReference>
<dbReference type="Pfam" id="PF00172">
    <property type="entry name" value="Zn_clus"/>
    <property type="match status" value="1"/>
</dbReference>
<protein>
    <submittedName>
        <fullName evidence="5">Zn(2)-C6 fungal-type domain-containing protein</fullName>
    </submittedName>
</protein>
<feature type="compositionally biased region" description="Acidic residues" evidence="3">
    <location>
        <begin position="120"/>
        <end position="134"/>
    </location>
</feature>
<evidence type="ECO:0000313" key="6">
    <source>
        <dbReference type="Proteomes" id="UP000636479"/>
    </source>
</evidence>
<feature type="region of interest" description="Disordered" evidence="3">
    <location>
        <begin position="104"/>
        <end position="139"/>
    </location>
</feature>
<keyword evidence="6" id="KW-1185">Reference proteome</keyword>
<gene>
    <name evidence="5" type="ORF">MIND_00868000</name>
</gene>
<dbReference type="PANTHER" id="PTHR46910:SF38">
    <property type="entry name" value="ZN(2)-C6 FUNGAL-TYPE DOMAIN-CONTAINING PROTEIN"/>
    <property type="match status" value="1"/>
</dbReference>
<proteinExistence type="predicted"/>
<dbReference type="Gene3D" id="4.10.240.10">
    <property type="entry name" value="Zn(2)-C6 fungal-type DNA-binding domain"/>
    <property type="match status" value="1"/>
</dbReference>
<name>A0A8H6W2F1_9AGAR</name>
<dbReference type="GO" id="GO:0006351">
    <property type="term" value="P:DNA-templated transcription"/>
    <property type="evidence" value="ECO:0007669"/>
    <property type="project" value="InterPro"/>
</dbReference>
<dbReference type="GeneID" id="59347855"/>
<evidence type="ECO:0000256" key="3">
    <source>
        <dbReference type="SAM" id="MobiDB-lite"/>
    </source>
</evidence>
<dbReference type="InterPro" id="IPR007219">
    <property type="entry name" value="XnlR_reg_dom"/>
</dbReference>
<dbReference type="AlphaFoldDB" id="A0A8H6W2F1"/>
<feature type="domain" description="Zn(2)-C6 fungal-type" evidence="4">
    <location>
        <begin position="18"/>
        <end position="51"/>
    </location>
</feature>
<dbReference type="OrthoDB" id="4456959at2759"/>
<dbReference type="Pfam" id="PF04082">
    <property type="entry name" value="Fungal_trans"/>
    <property type="match status" value="1"/>
</dbReference>
<evidence type="ECO:0000259" key="4">
    <source>
        <dbReference type="PROSITE" id="PS50048"/>
    </source>
</evidence>
<dbReference type="GO" id="GO:0008270">
    <property type="term" value="F:zinc ion binding"/>
    <property type="evidence" value="ECO:0007669"/>
    <property type="project" value="InterPro"/>
</dbReference>
<dbReference type="SUPFAM" id="SSF57701">
    <property type="entry name" value="Zn2/Cys6 DNA-binding domain"/>
    <property type="match status" value="1"/>
</dbReference>
<accession>A0A8H6W2F1</accession>
<dbReference type="CDD" id="cd00067">
    <property type="entry name" value="GAL4"/>
    <property type="match status" value="1"/>
</dbReference>
<dbReference type="CDD" id="cd12148">
    <property type="entry name" value="fungal_TF_MHR"/>
    <property type="match status" value="1"/>
</dbReference>
<dbReference type="PANTHER" id="PTHR46910">
    <property type="entry name" value="TRANSCRIPTION FACTOR PDR1"/>
    <property type="match status" value="1"/>
</dbReference>
<dbReference type="GO" id="GO:0000981">
    <property type="term" value="F:DNA-binding transcription factor activity, RNA polymerase II-specific"/>
    <property type="evidence" value="ECO:0007669"/>
    <property type="project" value="InterPro"/>
</dbReference>
<dbReference type="PROSITE" id="PS50048">
    <property type="entry name" value="ZN2_CY6_FUNGAL_2"/>
    <property type="match status" value="1"/>
</dbReference>
<dbReference type="SMART" id="SM00906">
    <property type="entry name" value="Fungal_trans"/>
    <property type="match status" value="1"/>
</dbReference>
<sequence length="732" mass="82925">MSTEHDPGRQKYTRTERSCDLCRRRKVRCDGLKKPGGRCTNCADFGRECTYEMQPQKRGPREKVVDQLRKQVAFLESKLRTLSVCSLCSQPLKGEALEAGTHYSSSVFPTSAPNSASPDSEQDGEPDSSDDDDPTASISRRFNRLSIDSRYFGSVSHYSLANQAIIAKEQATGQRGLPPRSDHWPMASWEEGLYRQEKTTYVFPDSDLISSLVALYFEQFHATLPILHRPSFERSVANGLHLENPQFAQLLLVVLATGSRFSNDPRVLIDGETTQSAGWDFVAQIPTARRWFDPDLYEVQMYFLMTFYFIGTSRPQACWTFLGLGLRFLLQRGEQRRKREQNTTEELELWNRAFWAYICMDRLVCGTIGRPVGISPEDIDASPLLEVDDQYWDTFVQPPNKPSLYAYLKCYLELCEILATTMRLYGSKRAKALYGWDGRDGEKRGVAALDSSLNKCFDSFPLHLRWDPDRKTSDAFYDQSFVLYLTYHWNRIVASRSSFNEISTQVLQIHRPHINKTNEMAAASLATCTTAARAVIRATDKWVRARHNLLSQAAVSALFVSVLVLLMRTFSSRNSTSADDKALINRGIEIIKVSGGIRQSEARLYKVLTQLVASNTLSRRDNDTAQHPPFTNTWDYSQSTVHGNSPLGLPPNTYIPHEQSSSSLSLSQGVSIEQLLAETEDLSSYSNVNPGMRMEEDFTELWMSVPADFNDLTQWGSYIQQQNPYAGYGPSY</sequence>
<evidence type="ECO:0000256" key="2">
    <source>
        <dbReference type="ARBA" id="ARBA00023242"/>
    </source>
</evidence>
<dbReference type="Proteomes" id="UP000636479">
    <property type="component" value="Unassembled WGS sequence"/>
</dbReference>
<keyword evidence="1" id="KW-0479">Metal-binding</keyword>
<evidence type="ECO:0000256" key="1">
    <source>
        <dbReference type="ARBA" id="ARBA00022723"/>
    </source>
</evidence>